<keyword evidence="2" id="KW-1185">Reference proteome</keyword>
<proteinExistence type="predicted"/>
<dbReference type="Proteomes" id="UP000663193">
    <property type="component" value="Chromosome 19"/>
</dbReference>
<gene>
    <name evidence="1" type="ORF">JI435_444900</name>
</gene>
<accession>A0A7U2NPK4</accession>
<evidence type="ECO:0000313" key="1">
    <source>
        <dbReference type="EMBL" id="QRD05806.1"/>
    </source>
</evidence>
<dbReference type="VEuPathDB" id="FungiDB:JI435_444900"/>
<evidence type="ECO:0000313" key="2">
    <source>
        <dbReference type="Proteomes" id="UP000663193"/>
    </source>
</evidence>
<reference evidence="2" key="1">
    <citation type="journal article" date="2021" name="BMC Genomics">
        <title>Chromosome-level genome assembly and manually-curated proteome of model necrotroph Parastagonospora nodorum Sn15 reveals a genome-wide trove of candidate effector homologs, and redundancy of virulence-related functions within an accessory chromosome.</title>
        <authorList>
            <person name="Bertazzoni S."/>
            <person name="Jones D.A.B."/>
            <person name="Phan H.T."/>
            <person name="Tan K.-C."/>
            <person name="Hane J.K."/>
        </authorList>
    </citation>
    <scope>NUCLEOTIDE SEQUENCE [LARGE SCALE GENOMIC DNA]</scope>
    <source>
        <strain evidence="2">SN15 / ATCC MYA-4574 / FGSC 10173)</strain>
    </source>
</reference>
<dbReference type="AlphaFoldDB" id="A0A7U2NPK4"/>
<name>A0A7U2NPK4_PHANO</name>
<protein>
    <submittedName>
        <fullName evidence="1">Uncharacterized protein</fullName>
    </submittedName>
</protein>
<organism evidence="1 2">
    <name type="scientific">Phaeosphaeria nodorum (strain SN15 / ATCC MYA-4574 / FGSC 10173)</name>
    <name type="common">Glume blotch fungus</name>
    <name type="synonym">Parastagonospora nodorum</name>
    <dbReference type="NCBI Taxonomy" id="321614"/>
    <lineage>
        <taxon>Eukaryota</taxon>
        <taxon>Fungi</taxon>
        <taxon>Dikarya</taxon>
        <taxon>Ascomycota</taxon>
        <taxon>Pezizomycotina</taxon>
        <taxon>Dothideomycetes</taxon>
        <taxon>Pleosporomycetidae</taxon>
        <taxon>Pleosporales</taxon>
        <taxon>Pleosporineae</taxon>
        <taxon>Phaeosphaeriaceae</taxon>
        <taxon>Parastagonospora</taxon>
    </lineage>
</organism>
<sequence>MRHCTLLWVTGNVYAVMRRLLEGRAEDAGIRAKLTTEPAPYTSDDMNHPTVISSVSNVFQFPAHSNKTSRHTRSAKTGSLHRITKFDREHLLLYILCSVIILNEAGAGRSLKVMISLRCFSSDKVHSGLLTEGSILCIPRTHLQARYVFQRRYAAWMHNSSGRVRHAVLLYNTVQHYL</sequence>
<dbReference type="EMBL" id="CP069041">
    <property type="protein sequence ID" value="QRD05806.1"/>
    <property type="molecule type" value="Genomic_DNA"/>
</dbReference>